<accession>A0A1Y4LD54</accession>
<evidence type="ECO:0000256" key="7">
    <source>
        <dbReference type="ARBA" id="ARBA00023136"/>
    </source>
</evidence>
<evidence type="ECO:0000256" key="5">
    <source>
        <dbReference type="ARBA" id="ARBA00022692"/>
    </source>
</evidence>
<protein>
    <submittedName>
        <fullName evidence="11">Sodium:proton antiporter</fullName>
    </submittedName>
</protein>
<feature type="transmembrane region" description="Helical" evidence="9">
    <location>
        <begin position="48"/>
        <end position="66"/>
    </location>
</feature>
<evidence type="ECO:0000256" key="9">
    <source>
        <dbReference type="SAM" id="Phobius"/>
    </source>
</evidence>
<dbReference type="GO" id="GO:0015297">
    <property type="term" value="F:antiporter activity"/>
    <property type="evidence" value="ECO:0007669"/>
    <property type="project" value="UniProtKB-KW"/>
</dbReference>
<evidence type="ECO:0000313" key="12">
    <source>
        <dbReference type="Proteomes" id="UP000195897"/>
    </source>
</evidence>
<dbReference type="EMBL" id="NFKK01000003">
    <property type="protein sequence ID" value="OUP53810.1"/>
    <property type="molecule type" value="Genomic_DNA"/>
</dbReference>
<dbReference type="GO" id="GO:0005886">
    <property type="term" value="C:plasma membrane"/>
    <property type="evidence" value="ECO:0007669"/>
    <property type="project" value="UniProtKB-SubCell"/>
</dbReference>
<dbReference type="PANTHER" id="PTHR33451:SF5">
    <property type="entry name" value="NA+_H+ ANTIPORTER"/>
    <property type="match status" value="1"/>
</dbReference>
<feature type="domain" description="Na+/H+ antiporter NhaC-like C-terminal" evidence="10">
    <location>
        <begin position="250"/>
        <end position="444"/>
    </location>
</feature>
<feature type="transmembrane region" description="Helical" evidence="9">
    <location>
        <begin position="126"/>
        <end position="153"/>
    </location>
</feature>
<evidence type="ECO:0000256" key="3">
    <source>
        <dbReference type="ARBA" id="ARBA00022449"/>
    </source>
</evidence>
<evidence type="ECO:0000313" key="11">
    <source>
        <dbReference type="EMBL" id="OUP53810.1"/>
    </source>
</evidence>
<keyword evidence="3" id="KW-0050">Antiport</keyword>
<sequence>MEYVRKKVGFTMKKGNPWALLPIAVFLVLFIAVGIIDNRMGGMFGDSLPAIVGFLIALIVAFLQNPKGTKLTFEEKLNTMARGAGEENIMIMCLVFILAGAFSASVKAAGGADATVNFGLSILPGNVAVVGVFIIGCFISTSMGTSVGTIVALAPIAIGISEKTGISMALCIGAAVCGAMFGDNLSMISDTTIAATRTQGCAMKDKFRENFKIALPAAIVTAIIFFVSTMGTNYAPAEELTYNVVRIIPYLVVLIGALVGLNVFLLLVGGTVLSLAIGVAYGDFGLLDIFKIMGDGIMSMYDITVISILVAGVVSLVRQNGGIDWILYMIRRCIHGKKGAEIGIAALSSVVDCSTANNTVAIVIAGPIAKEIAEDYDISPKRTASLLDIFTSTFQGIIPYGAQLLYAAAATEMATQKISSVQIVPYCYYPILLGVSALLFIIFGKETAKK</sequence>
<feature type="transmembrane region" description="Helical" evidence="9">
    <location>
        <begin position="18"/>
        <end position="36"/>
    </location>
</feature>
<evidence type="ECO:0000256" key="6">
    <source>
        <dbReference type="ARBA" id="ARBA00022989"/>
    </source>
</evidence>
<dbReference type="InterPro" id="IPR052180">
    <property type="entry name" value="NhaC_Na-H+_Antiporter"/>
</dbReference>
<dbReference type="PANTHER" id="PTHR33451">
    <property type="entry name" value="MALATE-2H(+)/NA(+)-LACTATE ANTIPORTER"/>
    <property type="match status" value="1"/>
</dbReference>
<dbReference type="InterPro" id="IPR018461">
    <property type="entry name" value="Na/H_Antiport_NhaC-like_C"/>
</dbReference>
<evidence type="ECO:0000259" key="10">
    <source>
        <dbReference type="Pfam" id="PF03553"/>
    </source>
</evidence>
<feature type="transmembrane region" description="Helical" evidence="9">
    <location>
        <begin position="297"/>
        <end position="317"/>
    </location>
</feature>
<evidence type="ECO:0000256" key="1">
    <source>
        <dbReference type="ARBA" id="ARBA00004651"/>
    </source>
</evidence>
<feature type="domain" description="Na+/H+ antiporter NhaC-like C-terminal" evidence="10">
    <location>
        <begin position="42"/>
        <end position="227"/>
    </location>
</feature>
<dbReference type="AlphaFoldDB" id="A0A1Y4LD54"/>
<feature type="transmembrane region" description="Helical" evidence="9">
    <location>
        <begin position="87"/>
        <end position="106"/>
    </location>
</feature>
<comment type="caution">
    <text evidence="11">The sequence shown here is derived from an EMBL/GenBank/DDBJ whole genome shotgun (WGS) entry which is preliminary data.</text>
</comment>
<keyword evidence="4" id="KW-1003">Cell membrane</keyword>
<evidence type="ECO:0000256" key="8">
    <source>
        <dbReference type="ARBA" id="ARBA00038435"/>
    </source>
</evidence>
<name>A0A1Y4LD54_9FIRM</name>
<comment type="similarity">
    <text evidence="8">Belongs to the NhaC Na(+)/H(+) (TC 2.A.35) antiporter family.</text>
</comment>
<dbReference type="Proteomes" id="UP000195897">
    <property type="component" value="Unassembled WGS sequence"/>
</dbReference>
<feature type="transmembrane region" description="Helical" evidence="9">
    <location>
        <begin position="426"/>
        <end position="444"/>
    </location>
</feature>
<feature type="transmembrane region" description="Helical" evidence="9">
    <location>
        <begin position="213"/>
        <end position="235"/>
    </location>
</feature>
<reference evidence="12" key="1">
    <citation type="submission" date="2017-04" db="EMBL/GenBank/DDBJ databases">
        <title>Function of individual gut microbiota members based on whole genome sequencing of pure cultures obtained from chicken caecum.</title>
        <authorList>
            <person name="Medvecky M."/>
            <person name="Cejkova D."/>
            <person name="Polansky O."/>
            <person name="Karasova D."/>
            <person name="Kubasova T."/>
            <person name="Cizek A."/>
            <person name="Rychlik I."/>
        </authorList>
    </citation>
    <scope>NUCLEOTIDE SEQUENCE [LARGE SCALE GENOMIC DNA]</scope>
    <source>
        <strain evidence="12">An180</strain>
    </source>
</reference>
<feature type="transmembrane region" description="Helical" evidence="9">
    <location>
        <begin position="165"/>
        <end position="182"/>
    </location>
</feature>
<evidence type="ECO:0000256" key="4">
    <source>
        <dbReference type="ARBA" id="ARBA00022475"/>
    </source>
</evidence>
<dbReference type="Pfam" id="PF03553">
    <property type="entry name" value="Na_H_antiporter"/>
    <property type="match status" value="2"/>
</dbReference>
<comment type="subcellular location">
    <subcellularLocation>
        <location evidence="1">Cell membrane</location>
        <topology evidence="1">Multi-pass membrane protein</topology>
    </subcellularLocation>
</comment>
<proteinExistence type="inferred from homology"/>
<evidence type="ECO:0000256" key="2">
    <source>
        <dbReference type="ARBA" id="ARBA00022448"/>
    </source>
</evidence>
<keyword evidence="5 9" id="KW-0812">Transmembrane</keyword>
<keyword evidence="7 9" id="KW-0472">Membrane</keyword>
<keyword evidence="2" id="KW-0813">Transport</keyword>
<gene>
    <name evidence="11" type="ORF">B5F17_04290</name>
</gene>
<feature type="transmembrane region" description="Helical" evidence="9">
    <location>
        <begin position="247"/>
        <end position="277"/>
    </location>
</feature>
<keyword evidence="6 9" id="KW-1133">Transmembrane helix</keyword>
<organism evidence="11 12">
    <name type="scientific">Butyricicoccus pullicaecorum</name>
    <dbReference type="NCBI Taxonomy" id="501571"/>
    <lineage>
        <taxon>Bacteria</taxon>
        <taxon>Bacillati</taxon>
        <taxon>Bacillota</taxon>
        <taxon>Clostridia</taxon>
        <taxon>Eubacteriales</taxon>
        <taxon>Butyricicoccaceae</taxon>
        <taxon>Butyricicoccus</taxon>
    </lineage>
</organism>